<sequence length="224" mass="24157">MINTPPPIILASASPRRRELLALLGVPFDVRAADVDETPLPGEPPAEYPKRLSLLKARAVAETLAAGIVIGADTAVIHRGDILGKPANADEARAMLQRLRGERHRVISGITVIEVATGKTITEACESTVFMRAMSDEEIEAYIASGDPMDKAGAYAVQNVEFAPVQKVVGCPANVMGLPVCHVVRNLRRLGVNLPDTPPTHCDIRYGYHCAITNYVMPDVEQQT</sequence>
<feature type="active site" description="Proton acceptor" evidence="3">
    <location>
        <position position="73"/>
    </location>
</feature>
<comment type="catalytic activity">
    <reaction evidence="3">
        <text>UTP + H2O = UMP + diphosphate + H(+)</text>
        <dbReference type="Rhea" id="RHEA:29395"/>
        <dbReference type="ChEBI" id="CHEBI:15377"/>
        <dbReference type="ChEBI" id="CHEBI:15378"/>
        <dbReference type="ChEBI" id="CHEBI:33019"/>
        <dbReference type="ChEBI" id="CHEBI:46398"/>
        <dbReference type="ChEBI" id="CHEBI:57865"/>
        <dbReference type="EC" id="3.6.1.9"/>
    </reaction>
</comment>
<comment type="similarity">
    <text evidence="3">Belongs to the Maf family. YhdE subfamily.</text>
</comment>
<dbReference type="PIRSF" id="PIRSF006305">
    <property type="entry name" value="Maf"/>
    <property type="match status" value="1"/>
</dbReference>
<feature type="site" description="Important for substrate specificity" evidence="3">
    <location>
        <position position="16"/>
    </location>
</feature>
<comment type="catalytic activity">
    <reaction evidence="3">
        <text>dTTP + H2O = dTMP + diphosphate + H(+)</text>
        <dbReference type="Rhea" id="RHEA:28534"/>
        <dbReference type="ChEBI" id="CHEBI:15377"/>
        <dbReference type="ChEBI" id="CHEBI:15378"/>
        <dbReference type="ChEBI" id="CHEBI:33019"/>
        <dbReference type="ChEBI" id="CHEBI:37568"/>
        <dbReference type="ChEBI" id="CHEBI:63528"/>
        <dbReference type="EC" id="3.6.1.9"/>
    </reaction>
</comment>
<dbReference type="InterPro" id="IPR003697">
    <property type="entry name" value="Maf-like"/>
</dbReference>
<dbReference type="InParanoid" id="A0A0N0RFN1"/>
<dbReference type="GO" id="GO:0005737">
    <property type="term" value="C:cytoplasm"/>
    <property type="evidence" value="ECO:0007669"/>
    <property type="project" value="UniProtKB-SubCell"/>
</dbReference>
<keyword evidence="2 3" id="KW-0378">Hydrolase</keyword>
<comment type="caution">
    <text evidence="3">Lacks conserved residue(s) required for the propagation of feature annotation.</text>
</comment>
<evidence type="ECO:0000313" key="4">
    <source>
        <dbReference type="EMBL" id="GAP63534.1"/>
    </source>
</evidence>
<dbReference type="FunCoup" id="A0A0N0RFN1">
    <property type="interactions" value="365"/>
</dbReference>
<evidence type="ECO:0000256" key="2">
    <source>
        <dbReference type="ARBA" id="ARBA00022801"/>
    </source>
</evidence>
<dbReference type="InterPro" id="IPR029001">
    <property type="entry name" value="ITPase-like_fam"/>
</dbReference>
<keyword evidence="3" id="KW-0546">Nucleotide metabolism</keyword>
<feature type="site" description="Important for substrate specificity" evidence="3">
    <location>
        <position position="158"/>
    </location>
</feature>
<evidence type="ECO:0000256" key="1">
    <source>
        <dbReference type="ARBA" id="ARBA00001968"/>
    </source>
</evidence>
<comment type="function">
    <text evidence="3">Nucleoside triphosphate pyrophosphatase that hydrolyzes dTTP and UTP. May have a dual role in cell division arrest and in preventing the incorporation of modified nucleotides into cellular nucleic acids.</text>
</comment>
<dbReference type="PANTHER" id="PTHR43213">
    <property type="entry name" value="BIFUNCTIONAL DTTP/UTP PYROPHOSPHATASE/METHYLTRANSFERASE PROTEIN-RELATED"/>
    <property type="match status" value="1"/>
</dbReference>
<proteinExistence type="inferred from homology"/>
<dbReference type="AlphaFoldDB" id="A0A0N0RFN1"/>
<name>A0A0N0RFN1_9CHLR</name>
<dbReference type="EC" id="3.6.1.9" evidence="3"/>
<comment type="cofactor">
    <cofactor evidence="1 3">
        <name>a divalent metal cation</name>
        <dbReference type="ChEBI" id="CHEBI:60240"/>
    </cofactor>
</comment>
<dbReference type="NCBIfam" id="TIGR00172">
    <property type="entry name" value="maf"/>
    <property type="match status" value="1"/>
</dbReference>
<accession>A0A0N0RFN1</accession>
<dbReference type="Proteomes" id="UP000037784">
    <property type="component" value="Unassembled WGS sequence"/>
</dbReference>
<dbReference type="CDD" id="cd00555">
    <property type="entry name" value="Maf"/>
    <property type="match status" value="1"/>
</dbReference>
<dbReference type="Gene3D" id="3.90.950.10">
    <property type="match status" value="1"/>
</dbReference>
<comment type="caution">
    <text evidence="4">The sequence shown here is derived from an EMBL/GenBank/DDBJ whole genome shotgun (WGS) entry which is preliminary data.</text>
</comment>
<dbReference type="RefSeq" id="WP_082374299.1">
    <property type="nucleotide sequence ID" value="NZ_BBZA01000161.1"/>
</dbReference>
<keyword evidence="5" id="KW-1185">Reference proteome</keyword>
<protein>
    <recommendedName>
        <fullName evidence="3">dTTP/UTP pyrophosphatase</fullName>
        <shortName evidence="3">dTTPase/UTPase</shortName>
        <ecNumber evidence="3">3.6.1.9</ecNumber>
    </recommendedName>
    <alternativeName>
        <fullName evidence="3">Nucleoside triphosphate pyrophosphatase</fullName>
    </alternativeName>
    <alternativeName>
        <fullName evidence="3">Nucleotide pyrophosphatase</fullName>
        <shortName evidence="3">Nucleotide PPase</shortName>
    </alternativeName>
</protein>
<reference evidence="5" key="1">
    <citation type="submission" date="2015-08" db="EMBL/GenBank/DDBJ databases">
        <title>Draft Genome Sequence of a Heterotrophic Facultative Anaerobic Bacterium Ardenticatena maritima Strain 110S.</title>
        <authorList>
            <person name="Kawaichi S."/>
            <person name="Yoshida T."/>
            <person name="Sako Y."/>
            <person name="Nakamura R."/>
        </authorList>
    </citation>
    <scope>NUCLEOTIDE SEQUENCE [LARGE SCALE GENOMIC DNA]</scope>
    <source>
        <strain evidence="5">110S</strain>
    </source>
</reference>
<dbReference type="SUPFAM" id="SSF52972">
    <property type="entry name" value="ITPase-like"/>
    <property type="match status" value="1"/>
</dbReference>
<dbReference type="OrthoDB" id="9807767at2"/>
<gene>
    <name evidence="4" type="primary">maf</name>
    <name evidence="4" type="ORF">ARMA_1957</name>
</gene>
<dbReference type="GO" id="GO:0036221">
    <property type="term" value="F:UTP diphosphatase activity"/>
    <property type="evidence" value="ECO:0007669"/>
    <property type="project" value="RHEA"/>
</dbReference>
<evidence type="ECO:0000313" key="5">
    <source>
        <dbReference type="Proteomes" id="UP000037784"/>
    </source>
</evidence>
<dbReference type="EMBL" id="BBZA01000161">
    <property type="protein sequence ID" value="GAP63534.1"/>
    <property type="molecule type" value="Genomic_DNA"/>
</dbReference>
<dbReference type="GO" id="GO:0009117">
    <property type="term" value="P:nucleotide metabolic process"/>
    <property type="evidence" value="ECO:0007669"/>
    <property type="project" value="UniProtKB-KW"/>
</dbReference>
<keyword evidence="3" id="KW-0963">Cytoplasm</keyword>
<feature type="site" description="Important for substrate specificity" evidence="3">
    <location>
        <position position="74"/>
    </location>
</feature>
<dbReference type="Pfam" id="PF02545">
    <property type="entry name" value="Maf"/>
    <property type="match status" value="1"/>
</dbReference>
<dbReference type="PANTHER" id="PTHR43213:SF5">
    <property type="entry name" value="BIFUNCTIONAL DTTP_UTP PYROPHOSPHATASE_METHYLTRANSFERASE PROTEIN-RELATED"/>
    <property type="match status" value="1"/>
</dbReference>
<evidence type="ECO:0000256" key="3">
    <source>
        <dbReference type="HAMAP-Rule" id="MF_00528"/>
    </source>
</evidence>
<organism evidence="4 5">
    <name type="scientific">Ardenticatena maritima</name>
    <dbReference type="NCBI Taxonomy" id="872965"/>
    <lineage>
        <taxon>Bacteria</taxon>
        <taxon>Bacillati</taxon>
        <taxon>Chloroflexota</taxon>
        <taxon>Ardenticatenia</taxon>
        <taxon>Ardenticatenales</taxon>
        <taxon>Ardenticatenaceae</taxon>
        <taxon>Ardenticatena</taxon>
    </lineage>
</organism>
<comment type="subcellular location">
    <subcellularLocation>
        <location evidence="3">Cytoplasm</location>
    </subcellularLocation>
</comment>
<dbReference type="GO" id="GO:0036218">
    <property type="term" value="F:dTTP diphosphatase activity"/>
    <property type="evidence" value="ECO:0007669"/>
    <property type="project" value="RHEA"/>
</dbReference>
<dbReference type="HAMAP" id="MF_00528">
    <property type="entry name" value="Maf"/>
    <property type="match status" value="1"/>
</dbReference>